<keyword evidence="6 8" id="KW-0408">Iron</keyword>
<keyword evidence="3 8" id="KW-0349">Heme</keyword>
<evidence type="ECO:0000313" key="11">
    <source>
        <dbReference type="EMBL" id="KAF6071848.1"/>
    </source>
</evidence>
<keyword evidence="5 9" id="KW-0560">Oxidoreductase</keyword>
<keyword evidence="10" id="KW-0812">Transmembrane</keyword>
<dbReference type="InterPro" id="IPR002402">
    <property type="entry name" value="Cyt_P450_E_grp-II"/>
</dbReference>
<dbReference type="GO" id="GO:0016712">
    <property type="term" value="F:oxidoreductase activity, acting on paired donors, with incorporation or reduction of molecular oxygen, reduced flavin or flavoprotein as one donor, and incorporation of one atom of oxygen"/>
    <property type="evidence" value="ECO:0007669"/>
    <property type="project" value="InterPro"/>
</dbReference>
<dbReference type="GO" id="GO:0020037">
    <property type="term" value="F:heme binding"/>
    <property type="evidence" value="ECO:0007669"/>
    <property type="project" value="InterPro"/>
</dbReference>
<dbReference type="PRINTS" id="PR00464">
    <property type="entry name" value="EP450II"/>
</dbReference>
<evidence type="ECO:0000256" key="4">
    <source>
        <dbReference type="ARBA" id="ARBA00022723"/>
    </source>
</evidence>
<dbReference type="PRINTS" id="PR01239">
    <property type="entry name" value="EP450IICYP52"/>
</dbReference>
<dbReference type="Proteomes" id="UP000536275">
    <property type="component" value="Unassembled WGS sequence"/>
</dbReference>
<sequence length="474" mass="54301">MSVSDIVQEYITKWYVVIPTLFVVYQVVDFFYVRSLRSRLGAKAPTNNESDGYWGFHLPFLLVSKKAEGTIIDFAGERFKSIAHPEVPTFQFPIFTVKVISTVDPENIKAVLATQFNDFSLGTRHNQFAPLLGDGIFTLDGAGWKHSRSMLRPQFAREQVAHVKALEPHMQVLFKHIRKSGGRTFDLQELFFRFTVDSATEFLFGESVDSEFKSCNSKVHKFAEYYVNKALELSHEELEKQQGYVFLYELAKQTRDTKVLRDQLLNILVAGRDTTAGLLSFVFFELARNPRVFAKLREEVEEKFGVGEDARVEEISFESLKSCEYLKAVLNECLRLYPSVPQNFRVATKNTTLPRGGGSDGMSPILVRKGQTVMYSVYVTHRDTKVYGKDADEFRPERWFEPETRKLGWSFVPFNGGPRICLGQQFALTEASYVTVRLLQEFGHLTMDPNTDYPPKKMSHLTMSLYDGTNVEMY</sequence>
<keyword evidence="4 8" id="KW-0479">Metal-binding</keyword>
<reference evidence="11 12" key="1">
    <citation type="submission" date="2020-03" db="EMBL/GenBank/DDBJ databases">
        <title>FDA dAtabase for Regulatory Grade micrObial Sequences (FDA-ARGOS): Supporting development and validation of Infectious Disease Dx tests.</title>
        <authorList>
            <person name="Campos J."/>
            <person name="Goldberg B."/>
            <person name="Tallon L."/>
            <person name="Sadzewicz L."/>
            <person name="Vavikolanu K."/>
            <person name="Mehta A."/>
            <person name="Aluvathingal J."/>
            <person name="Nadendla S."/>
            <person name="Nandy P."/>
            <person name="Geyer C."/>
            <person name="Yan Y."/>
            <person name="Sichtig H."/>
        </authorList>
    </citation>
    <scope>NUCLEOTIDE SEQUENCE [LARGE SCALE GENOMIC DNA]</scope>
    <source>
        <strain evidence="11 12">FDAARGOS_656</strain>
    </source>
</reference>
<proteinExistence type="inferred from homology"/>
<dbReference type="InterPro" id="IPR047146">
    <property type="entry name" value="Cyt_P450_E_CYP52_fungi"/>
</dbReference>
<dbReference type="CDD" id="cd11063">
    <property type="entry name" value="CYP52"/>
    <property type="match status" value="1"/>
</dbReference>
<dbReference type="Pfam" id="PF00067">
    <property type="entry name" value="p450"/>
    <property type="match status" value="1"/>
</dbReference>
<dbReference type="PANTHER" id="PTHR24287:SF1">
    <property type="entry name" value="P450, PUTATIVE (EUROFUNG)-RELATED"/>
    <property type="match status" value="1"/>
</dbReference>
<dbReference type="InterPro" id="IPR036396">
    <property type="entry name" value="Cyt_P450_sf"/>
</dbReference>
<keyword evidence="10" id="KW-0472">Membrane</keyword>
<dbReference type="SUPFAM" id="SSF48264">
    <property type="entry name" value="Cytochrome P450"/>
    <property type="match status" value="1"/>
</dbReference>
<evidence type="ECO:0000256" key="3">
    <source>
        <dbReference type="ARBA" id="ARBA00022617"/>
    </source>
</evidence>
<evidence type="ECO:0000256" key="8">
    <source>
        <dbReference type="PIRSR" id="PIRSR602402-1"/>
    </source>
</evidence>
<feature type="transmembrane region" description="Helical" evidence="10">
    <location>
        <begin position="14"/>
        <end position="33"/>
    </location>
</feature>
<dbReference type="PROSITE" id="PS00086">
    <property type="entry name" value="CYTOCHROME_P450"/>
    <property type="match status" value="1"/>
</dbReference>
<keyword evidence="10" id="KW-1133">Transmembrane helix</keyword>
<feature type="binding site" description="axial binding residue" evidence="8">
    <location>
        <position position="421"/>
    </location>
    <ligand>
        <name>heme</name>
        <dbReference type="ChEBI" id="CHEBI:30413"/>
    </ligand>
    <ligandPart>
        <name>Fe</name>
        <dbReference type="ChEBI" id="CHEBI:18248"/>
    </ligandPart>
</feature>
<organism evidence="11 12">
    <name type="scientific">Candida albicans</name>
    <name type="common">Yeast</name>
    <dbReference type="NCBI Taxonomy" id="5476"/>
    <lineage>
        <taxon>Eukaryota</taxon>
        <taxon>Fungi</taxon>
        <taxon>Dikarya</taxon>
        <taxon>Ascomycota</taxon>
        <taxon>Saccharomycotina</taxon>
        <taxon>Pichiomycetes</taxon>
        <taxon>Debaryomycetaceae</taxon>
        <taxon>Candida/Lodderomyces clade</taxon>
        <taxon>Candida</taxon>
    </lineage>
</organism>
<evidence type="ECO:0000256" key="9">
    <source>
        <dbReference type="RuleBase" id="RU000461"/>
    </source>
</evidence>
<dbReference type="AlphaFoldDB" id="A0A8H6F5B9"/>
<evidence type="ECO:0000256" key="7">
    <source>
        <dbReference type="ARBA" id="ARBA00023033"/>
    </source>
</evidence>
<evidence type="ECO:0000313" key="12">
    <source>
        <dbReference type="Proteomes" id="UP000536275"/>
    </source>
</evidence>
<dbReference type="PRINTS" id="PR00385">
    <property type="entry name" value="P450"/>
</dbReference>
<dbReference type="InterPro" id="IPR002974">
    <property type="entry name" value="Cyt_P450_E_CYP52_ascomycetes"/>
</dbReference>
<evidence type="ECO:0000256" key="5">
    <source>
        <dbReference type="ARBA" id="ARBA00023002"/>
    </source>
</evidence>
<accession>A0A8H6F5B9</accession>
<evidence type="ECO:0000256" key="2">
    <source>
        <dbReference type="ARBA" id="ARBA00010617"/>
    </source>
</evidence>
<comment type="similarity">
    <text evidence="2 9">Belongs to the cytochrome P450 family.</text>
</comment>
<comment type="cofactor">
    <cofactor evidence="1 8">
        <name>heme</name>
        <dbReference type="ChEBI" id="CHEBI:30413"/>
    </cofactor>
</comment>
<evidence type="ECO:0000256" key="1">
    <source>
        <dbReference type="ARBA" id="ARBA00001971"/>
    </source>
</evidence>
<evidence type="ECO:0000256" key="10">
    <source>
        <dbReference type="SAM" id="Phobius"/>
    </source>
</evidence>
<evidence type="ECO:0000256" key="6">
    <source>
        <dbReference type="ARBA" id="ARBA00023004"/>
    </source>
</evidence>
<protein>
    <submittedName>
        <fullName evidence="11">Cytochrome P450 family protein</fullName>
    </submittedName>
</protein>
<dbReference type="EMBL" id="JABWAD010000010">
    <property type="protein sequence ID" value="KAF6071848.1"/>
    <property type="molecule type" value="Genomic_DNA"/>
</dbReference>
<dbReference type="PANTHER" id="PTHR24287">
    <property type="entry name" value="P450, PUTATIVE (EUROFUNG)-RELATED"/>
    <property type="match status" value="1"/>
</dbReference>
<dbReference type="Gene3D" id="1.10.630.10">
    <property type="entry name" value="Cytochrome P450"/>
    <property type="match status" value="1"/>
</dbReference>
<comment type="caution">
    <text evidence="11">The sequence shown here is derived from an EMBL/GenBank/DDBJ whole genome shotgun (WGS) entry which is preliminary data.</text>
</comment>
<keyword evidence="7 9" id="KW-0503">Monooxygenase</keyword>
<dbReference type="InterPro" id="IPR017972">
    <property type="entry name" value="Cyt_P450_CS"/>
</dbReference>
<dbReference type="GO" id="GO:0005506">
    <property type="term" value="F:iron ion binding"/>
    <property type="evidence" value="ECO:0007669"/>
    <property type="project" value="InterPro"/>
</dbReference>
<name>A0A8H6F5B9_CANAX</name>
<gene>
    <name evidence="11" type="ORF">FOB64_000807</name>
</gene>
<dbReference type="InterPro" id="IPR001128">
    <property type="entry name" value="Cyt_P450"/>
</dbReference>